<comment type="caution">
    <text evidence="9">The sequence shown here is derived from an EMBL/GenBank/DDBJ whole genome shotgun (WGS) entry which is preliminary data.</text>
</comment>
<keyword evidence="10" id="KW-1185">Reference proteome</keyword>
<dbReference type="Gene3D" id="2.70.70.10">
    <property type="entry name" value="Glucose Permease (Domain IIA)"/>
    <property type="match status" value="1"/>
</dbReference>
<dbReference type="InterPro" id="IPR018392">
    <property type="entry name" value="LysM"/>
</dbReference>
<evidence type="ECO:0000256" key="4">
    <source>
        <dbReference type="ARBA" id="ARBA00022723"/>
    </source>
</evidence>
<dbReference type="GO" id="GO:0042834">
    <property type="term" value="F:peptidoglycan binding"/>
    <property type="evidence" value="ECO:0007669"/>
    <property type="project" value="InterPro"/>
</dbReference>
<evidence type="ECO:0000256" key="7">
    <source>
        <dbReference type="ARBA" id="ARBA00023049"/>
    </source>
</evidence>
<dbReference type="PANTHER" id="PTHR21666">
    <property type="entry name" value="PEPTIDASE-RELATED"/>
    <property type="match status" value="1"/>
</dbReference>
<dbReference type="InterPro" id="IPR007340">
    <property type="entry name" value="LysM_Opacity-associatedA"/>
</dbReference>
<organism evidence="9 10">
    <name type="scientific">Brumicola blandensis</name>
    <dbReference type="NCBI Taxonomy" id="3075611"/>
    <lineage>
        <taxon>Bacteria</taxon>
        <taxon>Pseudomonadati</taxon>
        <taxon>Pseudomonadota</taxon>
        <taxon>Gammaproteobacteria</taxon>
        <taxon>Alteromonadales</taxon>
        <taxon>Alteromonadaceae</taxon>
        <taxon>Brumicola</taxon>
    </lineage>
</organism>
<feature type="domain" description="LysM" evidence="8">
    <location>
        <begin position="76"/>
        <end position="124"/>
    </location>
</feature>
<reference evidence="9 10" key="1">
    <citation type="submission" date="2023-09" db="EMBL/GenBank/DDBJ databases">
        <authorList>
            <person name="Rey-Velasco X."/>
        </authorList>
    </citation>
    <scope>NUCLEOTIDE SEQUENCE [LARGE SCALE GENOMIC DNA]</scope>
    <source>
        <strain evidence="9 10">W409</strain>
    </source>
</reference>
<keyword evidence="4" id="KW-0479">Metal-binding</keyword>
<dbReference type="InterPro" id="IPR050570">
    <property type="entry name" value="Cell_wall_metabolism_enzyme"/>
</dbReference>
<dbReference type="InterPro" id="IPR016047">
    <property type="entry name" value="M23ase_b-sheet_dom"/>
</dbReference>
<dbReference type="FunFam" id="2.70.70.10:FF:000002">
    <property type="entry name" value="Murein DD-endopeptidase MepM"/>
    <property type="match status" value="1"/>
</dbReference>
<dbReference type="Gene3D" id="3.10.450.350">
    <property type="match status" value="2"/>
</dbReference>
<dbReference type="Proteomes" id="UP001249020">
    <property type="component" value="Unassembled WGS sequence"/>
</dbReference>
<dbReference type="InterPro" id="IPR045834">
    <property type="entry name" value="Csd3_N2"/>
</dbReference>
<gene>
    <name evidence="9" type="ORF">RM544_16420</name>
</gene>
<evidence type="ECO:0000313" key="10">
    <source>
        <dbReference type="Proteomes" id="UP001249020"/>
    </source>
</evidence>
<name>A0AAW8R615_9ALTE</name>
<keyword evidence="5" id="KW-0378">Hydrolase</keyword>
<dbReference type="EMBL" id="JAVRIE010000007">
    <property type="protein sequence ID" value="MDT0584134.1"/>
    <property type="molecule type" value="Genomic_DNA"/>
</dbReference>
<dbReference type="Pfam" id="PF19425">
    <property type="entry name" value="Csd3_N2"/>
    <property type="match status" value="1"/>
</dbReference>
<dbReference type="InterPro" id="IPR011055">
    <property type="entry name" value="Dup_hybrid_motif"/>
</dbReference>
<dbReference type="GO" id="GO:0006508">
    <property type="term" value="P:proteolysis"/>
    <property type="evidence" value="ECO:0007669"/>
    <property type="project" value="UniProtKB-KW"/>
</dbReference>
<dbReference type="CDD" id="cd12797">
    <property type="entry name" value="M23_peptidase"/>
    <property type="match status" value="1"/>
</dbReference>
<keyword evidence="3" id="KW-0645">Protease</keyword>
<evidence type="ECO:0000256" key="1">
    <source>
        <dbReference type="ARBA" id="ARBA00001947"/>
    </source>
</evidence>
<evidence type="ECO:0000256" key="3">
    <source>
        <dbReference type="ARBA" id="ARBA00022670"/>
    </source>
</evidence>
<dbReference type="GO" id="GO:0004222">
    <property type="term" value="F:metalloendopeptidase activity"/>
    <property type="evidence" value="ECO:0007669"/>
    <property type="project" value="TreeGrafter"/>
</dbReference>
<keyword evidence="7" id="KW-0482">Metalloprotease</keyword>
<accession>A0AAW8R615</accession>
<dbReference type="SUPFAM" id="SSF51261">
    <property type="entry name" value="Duplicated hybrid motif"/>
    <property type="match status" value="1"/>
</dbReference>
<dbReference type="RefSeq" id="WP_311362895.1">
    <property type="nucleotide sequence ID" value="NZ_JAVRIE010000007.1"/>
</dbReference>
<comment type="subcellular location">
    <subcellularLocation>
        <location evidence="2">Cell envelope</location>
    </subcellularLocation>
</comment>
<comment type="cofactor">
    <cofactor evidence="1">
        <name>Zn(2+)</name>
        <dbReference type="ChEBI" id="CHEBI:29105"/>
    </cofactor>
</comment>
<dbReference type="GO" id="GO:0030313">
    <property type="term" value="C:cell envelope"/>
    <property type="evidence" value="ECO:0007669"/>
    <property type="project" value="UniProtKB-SubCell"/>
</dbReference>
<evidence type="ECO:0000313" key="9">
    <source>
        <dbReference type="EMBL" id="MDT0584134.1"/>
    </source>
</evidence>
<sequence length="433" mass="48782">MITNTIKQLPKPHRFTLATVAIVMLGFVLFPADTVEASRNLEVKQLLPGIKYDVQLPKLASTVESVELEDDADNWQTHQVKSGDTLASIFSQLGLSPRDTHNVSRAGKLAKNLVKIKPGDFLYVQMDEAKQFQSLRYPLSKTETLSIKRDSDNKLTSDVSVKQVDTLFSFAQGEIRSSFWNAGSEAGLTDNQIMRLAGIFGWDIDFAQEIREGDTFNVIYEKQYIDGEFIGFGDIVAAEFINQGEQFQAIKYSDGNFYTPDGRSMRKSFLRAPVSFKYISSSFKKRRFHPVQKRWKAHRGVDYAGKVGTPVMAAGDGKVIKSAYDKYNGHHVFIQHGEKYTTKYLHFTKRAVKRGQTVKQGQTIGYLGSTGLASGPHLHYEFLVNGVHRNPRTVKLPQAEPIAKDQAAKFSLVAQERVEQLNNNKRIMLAFNR</sequence>
<evidence type="ECO:0000256" key="2">
    <source>
        <dbReference type="ARBA" id="ARBA00004196"/>
    </source>
</evidence>
<evidence type="ECO:0000259" key="8">
    <source>
        <dbReference type="PROSITE" id="PS51782"/>
    </source>
</evidence>
<dbReference type="PROSITE" id="PS51782">
    <property type="entry name" value="LYSM"/>
    <property type="match status" value="1"/>
</dbReference>
<evidence type="ECO:0000256" key="6">
    <source>
        <dbReference type="ARBA" id="ARBA00022833"/>
    </source>
</evidence>
<dbReference type="PANTHER" id="PTHR21666:SF288">
    <property type="entry name" value="CELL DIVISION PROTEIN YTFB"/>
    <property type="match status" value="1"/>
</dbReference>
<dbReference type="Pfam" id="PF01551">
    <property type="entry name" value="Peptidase_M23"/>
    <property type="match status" value="1"/>
</dbReference>
<dbReference type="CDD" id="cd00118">
    <property type="entry name" value="LysM"/>
    <property type="match status" value="1"/>
</dbReference>
<keyword evidence="6" id="KW-0862">Zinc</keyword>
<dbReference type="AlphaFoldDB" id="A0AAW8R615"/>
<proteinExistence type="predicted"/>
<protein>
    <submittedName>
        <fullName evidence="9">Peptidoglycan DD-metalloendopeptidase family protein</fullName>
    </submittedName>
</protein>
<evidence type="ECO:0000256" key="5">
    <source>
        <dbReference type="ARBA" id="ARBA00022801"/>
    </source>
</evidence>
<dbReference type="GO" id="GO:0046872">
    <property type="term" value="F:metal ion binding"/>
    <property type="evidence" value="ECO:0007669"/>
    <property type="project" value="UniProtKB-KW"/>
</dbReference>
<dbReference type="Pfam" id="PF04225">
    <property type="entry name" value="LysM_OapA"/>
    <property type="match status" value="1"/>
</dbReference>